<dbReference type="EMBL" id="BNJQ01000001">
    <property type="protein sequence ID" value="GHP01534.1"/>
    <property type="molecule type" value="Genomic_DNA"/>
</dbReference>
<dbReference type="AlphaFoldDB" id="A0A830H3F8"/>
<protein>
    <submittedName>
        <fullName evidence="1">Uncharacterized protein</fullName>
    </submittedName>
</protein>
<proteinExistence type="predicted"/>
<name>A0A830H3F8_9CHLO</name>
<dbReference type="Proteomes" id="UP000660262">
    <property type="component" value="Unassembled WGS sequence"/>
</dbReference>
<evidence type="ECO:0000313" key="1">
    <source>
        <dbReference type="EMBL" id="GHP01534.1"/>
    </source>
</evidence>
<organism evidence="1 2">
    <name type="scientific">Pycnococcus provasolii</name>
    <dbReference type="NCBI Taxonomy" id="41880"/>
    <lineage>
        <taxon>Eukaryota</taxon>
        <taxon>Viridiplantae</taxon>
        <taxon>Chlorophyta</taxon>
        <taxon>Pseudoscourfieldiophyceae</taxon>
        <taxon>Pseudoscourfieldiales</taxon>
        <taxon>Pycnococcaceae</taxon>
        <taxon>Pycnococcus</taxon>
    </lineage>
</organism>
<reference evidence="1" key="1">
    <citation type="submission" date="2020-10" db="EMBL/GenBank/DDBJ databases">
        <title>Unveiling of a novel bifunctional photoreceptor, Dualchrome1, isolated from a cosmopolitan green alga.</title>
        <authorList>
            <person name="Suzuki S."/>
            <person name="Kawachi M."/>
        </authorList>
    </citation>
    <scope>NUCLEOTIDE SEQUENCE</scope>
    <source>
        <strain evidence="1">NIES 2893</strain>
    </source>
</reference>
<sequence length="138" mass="15394">MESRNPPTVDGVAVWCCSHHADDQGFPRDTTGSLHTCVELHGASHWYPFNGARCAPERGHPFIRLCDSFGRTLWLTNGCGLTGHKLWERCEVLTPPSSLNAYMFGRGHVARDVNRAMMLELFVKEVGAEAASAFYLWT</sequence>
<evidence type="ECO:0000313" key="2">
    <source>
        <dbReference type="Proteomes" id="UP000660262"/>
    </source>
</evidence>
<gene>
    <name evidence="1" type="ORF">PPROV_000029000</name>
</gene>
<accession>A0A830H3F8</accession>
<keyword evidence="2" id="KW-1185">Reference proteome</keyword>
<comment type="caution">
    <text evidence="1">The sequence shown here is derived from an EMBL/GenBank/DDBJ whole genome shotgun (WGS) entry which is preliminary data.</text>
</comment>